<feature type="compositionally biased region" description="Basic and acidic residues" evidence="1">
    <location>
        <begin position="96"/>
        <end position="107"/>
    </location>
</feature>
<gene>
    <name evidence="2" type="ORF">QBC35DRAFT_372965</name>
</gene>
<feature type="compositionally biased region" description="Low complexity" evidence="1">
    <location>
        <begin position="272"/>
        <end position="281"/>
    </location>
</feature>
<name>A0AAN7AN02_9PEZI</name>
<dbReference type="Proteomes" id="UP001302126">
    <property type="component" value="Unassembled WGS sequence"/>
</dbReference>
<evidence type="ECO:0000313" key="2">
    <source>
        <dbReference type="EMBL" id="KAK4192699.1"/>
    </source>
</evidence>
<accession>A0AAN7AN02</accession>
<organism evidence="2 3">
    <name type="scientific">Podospora australis</name>
    <dbReference type="NCBI Taxonomy" id="1536484"/>
    <lineage>
        <taxon>Eukaryota</taxon>
        <taxon>Fungi</taxon>
        <taxon>Dikarya</taxon>
        <taxon>Ascomycota</taxon>
        <taxon>Pezizomycotina</taxon>
        <taxon>Sordariomycetes</taxon>
        <taxon>Sordariomycetidae</taxon>
        <taxon>Sordariales</taxon>
        <taxon>Podosporaceae</taxon>
        <taxon>Podospora</taxon>
    </lineage>
</organism>
<feature type="region of interest" description="Disordered" evidence="1">
    <location>
        <begin position="246"/>
        <end position="327"/>
    </location>
</feature>
<protein>
    <submittedName>
        <fullName evidence="2">Uncharacterized protein</fullName>
    </submittedName>
</protein>
<feature type="compositionally biased region" description="Pro residues" evidence="1">
    <location>
        <begin position="199"/>
        <end position="210"/>
    </location>
</feature>
<evidence type="ECO:0000256" key="1">
    <source>
        <dbReference type="SAM" id="MobiDB-lite"/>
    </source>
</evidence>
<feature type="region of interest" description="Disordered" evidence="1">
    <location>
        <begin position="147"/>
        <end position="216"/>
    </location>
</feature>
<reference evidence="2" key="1">
    <citation type="journal article" date="2023" name="Mol. Phylogenet. Evol.">
        <title>Genome-scale phylogeny and comparative genomics of the fungal order Sordariales.</title>
        <authorList>
            <person name="Hensen N."/>
            <person name="Bonometti L."/>
            <person name="Westerberg I."/>
            <person name="Brannstrom I.O."/>
            <person name="Guillou S."/>
            <person name="Cros-Aarteil S."/>
            <person name="Calhoun S."/>
            <person name="Haridas S."/>
            <person name="Kuo A."/>
            <person name="Mondo S."/>
            <person name="Pangilinan J."/>
            <person name="Riley R."/>
            <person name="LaButti K."/>
            <person name="Andreopoulos B."/>
            <person name="Lipzen A."/>
            <person name="Chen C."/>
            <person name="Yan M."/>
            <person name="Daum C."/>
            <person name="Ng V."/>
            <person name="Clum A."/>
            <person name="Steindorff A."/>
            <person name="Ohm R.A."/>
            <person name="Martin F."/>
            <person name="Silar P."/>
            <person name="Natvig D.O."/>
            <person name="Lalanne C."/>
            <person name="Gautier V."/>
            <person name="Ament-Velasquez S.L."/>
            <person name="Kruys A."/>
            <person name="Hutchinson M.I."/>
            <person name="Powell A.J."/>
            <person name="Barry K."/>
            <person name="Miller A.N."/>
            <person name="Grigoriev I.V."/>
            <person name="Debuchy R."/>
            <person name="Gladieux P."/>
            <person name="Hiltunen Thoren M."/>
            <person name="Johannesson H."/>
        </authorList>
    </citation>
    <scope>NUCLEOTIDE SEQUENCE</scope>
    <source>
        <strain evidence="2">PSN309</strain>
    </source>
</reference>
<sequence length="487" mass="54553">MERPEVEVLVHITAPSKGSDDARYRSLAAAYLQFEPRTRSCVLGGPDASTGSGQDVEAKPGPNSQLNIVQPSYQKLGVIESPILSFQSAGNNLDSPRVHYSEKHDASETQLSWEPPPSTVQDSMPDNNISFVGFCTPSRLLEFYTPTHDSSQANSSPTLHRRVLRPRSTIQSPAIRQQYQNITSPGTHRRSAATQGQLPSPPNRLLPPPQGLLKQNDTNDVFLDRAVHPSYELQKGDSKGIVIPLSPLTSHKRPLPEDLTSSDVIEETRIESSSPSQISLSVANGLQRPSRSESEPPIAKRQRTAADPEPGKTLPRSSSDLDPRRPCEETRRPFSYYVNKLQIISPSPATDNKHLCPEDMVTDVLRRLAQELKLEKRFRPEVQTRELRSFERGYWYVDCSSWTPELRHSTWIFLTDYLEKGIAGWGTSCSRDCDYTFFRLRCWGCVAGHMYLVIYVASRRQVLCTGMSWIGADGQHVIKMGTKPSRT</sequence>
<feature type="region of interest" description="Disordered" evidence="1">
    <location>
        <begin position="41"/>
        <end position="65"/>
    </location>
</feature>
<feature type="compositionally biased region" description="Polar residues" evidence="1">
    <location>
        <begin position="168"/>
        <end position="197"/>
    </location>
</feature>
<dbReference type="EMBL" id="MU864353">
    <property type="protein sequence ID" value="KAK4192699.1"/>
    <property type="molecule type" value="Genomic_DNA"/>
</dbReference>
<dbReference type="AlphaFoldDB" id="A0AAN7AN02"/>
<proteinExistence type="predicted"/>
<feature type="compositionally biased region" description="Polar residues" evidence="1">
    <location>
        <begin position="147"/>
        <end position="158"/>
    </location>
</feature>
<reference evidence="2" key="2">
    <citation type="submission" date="2023-05" db="EMBL/GenBank/DDBJ databases">
        <authorList>
            <consortium name="Lawrence Berkeley National Laboratory"/>
            <person name="Steindorff A."/>
            <person name="Hensen N."/>
            <person name="Bonometti L."/>
            <person name="Westerberg I."/>
            <person name="Brannstrom I.O."/>
            <person name="Guillou S."/>
            <person name="Cros-Aarteil S."/>
            <person name="Calhoun S."/>
            <person name="Haridas S."/>
            <person name="Kuo A."/>
            <person name="Mondo S."/>
            <person name="Pangilinan J."/>
            <person name="Riley R."/>
            <person name="Labutti K."/>
            <person name="Andreopoulos B."/>
            <person name="Lipzen A."/>
            <person name="Chen C."/>
            <person name="Yanf M."/>
            <person name="Daum C."/>
            <person name="Ng V."/>
            <person name="Clum A."/>
            <person name="Ohm R."/>
            <person name="Martin F."/>
            <person name="Silar P."/>
            <person name="Natvig D."/>
            <person name="Lalanne C."/>
            <person name="Gautier V."/>
            <person name="Ament-Velasquez S.L."/>
            <person name="Kruys A."/>
            <person name="Hutchinson M.I."/>
            <person name="Powell A.J."/>
            <person name="Barry K."/>
            <person name="Miller A.N."/>
            <person name="Grigoriev I.V."/>
            <person name="Debuchy R."/>
            <person name="Gladieux P."/>
            <person name="Thoren M.H."/>
            <person name="Johannesson H."/>
        </authorList>
    </citation>
    <scope>NUCLEOTIDE SEQUENCE</scope>
    <source>
        <strain evidence="2">PSN309</strain>
    </source>
</reference>
<comment type="caution">
    <text evidence="2">The sequence shown here is derived from an EMBL/GenBank/DDBJ whole genome shotgun (WGS) entry which is preliminary data.</text>
</comment>
<evidence type="ECO:0000313" key="3">
    <source>
        <dbReference type="Proteomes" id="UP001302126"/>
    </source>
</evidence>
<feature type="region of interest" description="Disordered" evidence="1">
    <location>
        <begin position="95"/>
        <end position="125"/>
    </location>
</feature>
<keyword evidence="3" id="KW-1185">Reference proteome</keyword>